<keyword evidence="2" id="KW-0808">Transferase</keyword>
<dbReference type="SUPFAM" id="SSF53448">
    <property type="entry name" value="Nucleotide-diphospho-sugar transferases"/>
    <property type="match status" value="1"/>
</dbReference>
<dbReference type="PANTHER" id="PTHR48090">
    <property type="entry name" value="UNDECAPRENYL-PHOSPHATE 4-DEOXY-4-FORMAMIDO-L-ARABINOSE TRANSFERASE-RELATED"/>
    <property type="match status" value="1"/>
</dbReference>
<dbReference type="AlphaFoldDB" id="A0A2G9YZ41"/>
<dbReference type="Gene3D" id="3.90.550.10">
    <property type="entry name" value="Spore Coat Polysaccharide Biosynthesis Protein SpsA, Chain A"/>
    <property type="match status" value="1"/>
</dbReference>
<dbReference type="EMBL" id="PCRQ01000012">
    <property type="protein sequence ID" value="PIP24516.1"/>
    <property type="molecule type" value="Genomic_DNA"/>
</dbReference>
<name>A0A2G9YZ41_9BACT</name>
<dbReference type="GO" id="GO:0016740">
    <property type="term" value="F:transferase activity"/>
    <property type="evidence" value="ECO:0007669"/>
    <property type="project" value="UniProtKB-KW"/>
</dbReference>
<accession>A0A2G9YZ41</accession>
<evidence type="ECO:0000313" key="3">
    <source>
        <dbReference type="Proteomes" id="UP000229952"/>
    </source>
</evidence>
<dbReference type="InterPro" id="IPR001173">
    <property type="entry name" value="Glyco_trans_2-like"/>
</dbReference>
<feature type="domain" description="Glycosyltransferase 2-like" evidence="1">
    <location>
        <begin position="4"/>
        <end position="183"/>
    </location>
</feature>
<dbReference type="InterPro" id="IPR029044">
    <property type="entry name" value="Nucleotide-diphossugar_trans"/>
</dbReference>
<evidence type="ECO:0000259" key="1">
    <source>
        <dbReference type="Pfam" id="PF00535"/>
    </source>
</evidence>
<protein>
    <submittedName>
        <fullName evidence="2">Glycosyl transferase</fullName>
    </submittedName>
</protein>
<proteinExistence type="predicted"/>
<evidence type="ECO:0000313" key="2">
    <source>
        <dbReference type="EMBL" id="PIP24516.1"/>
    </source>
</evidence>
<dbReference type="PANTHER" id="PTHR48090:SF7">
    <property type="entry name" value="RFBJ PROTEIN"/>
    <property type="match status" value="1"/>
</dbReference>
<organism evidence="2 3">
    <name type="scientific">Candidatus Nealsonbacteria bacterium CG23_combo_of_CG06-09_8_20_14_all_37_18</name>
    <dbReference type="NCBI Taxonomy" id="1974720"/>
    <lineage>
        <taxon>Bacteria</taxon>
        <taxon>Candidatus Nealsoniibacteriota</taxon>
    </lineage>
</organism>
<dbReference type="Proteomes" id="UP000229952">
    <property type="component" value="Unassembled WGS sequence"/>
</dbReference>
<sequence length="244" mass="28102">MTLSIIIPVFNEKNTIKEIINRVETVPLPVKEDKSSFPPFAAARVVEKEIIVVDDGSSDGTKDLLKQLKKQLNFILMEHHKNQGKGAAIKTGLTEASGDFVIIQDADLEYDPNDYSVLLQPLLGRKADVVYGSRNLIKNPSSSKFYSWGGYFLTFMLNLLYGVKLTDINTGYKVFKREVLKELDLREKRFAFCEEVTCKLIKKGYRITEMPIHYTPRSFKNGKKIRWWHDGFWGLYVIMKNRIL</sequence>
<reference evidence="2 3" key="1">
    <citation type="submission" date="2017-09" db="EMBL/GenBank/DDBJ databases">
        <title>Depth-based differentiation of microbial function through sediment-hosted aquifers and enrichment of novel symbionts in the deep terrestrial subsurface.</title>
        <authorList>
            <person name="Probst A.J."/>
            <person name="Ladd B."/>
            <person name="Jarett J.K."/>
            <person name="Geller-Mcgrath D.E."/>
            <person name="Sieber C.M."/>
            <person name="Emerson J.B."/>
            <person name="Anantharaman K."/>
            <person name="Thomas B.C."/>
            <person name="Malmstrom R."/>
            <person name="Stieglmeier M."/>
            <person name="Klingl A."/>
            <person name="Woyke T."/>
            <person name="Ryan C.M."/>
            <person name="Banfield J.F."/>
        </authorList>
    </citation>
    <scope>NUCLEOTIDE SEQUENCE [LARGE SCALE GENOMIC DNA]</scope>
    <source>
        <strain evidence="2">CG23_combo_of_CG06-09_8_20_14_all_37_18</strain>
    </source>
</reference>
<dbReference type="Pfam" id="PF00535">
    <property type="entry name" value="Glycos_transf_2"/>
    <property type="match status" value="1"/>
</dbReference>
<dbReference type="InterPro" id="IPR050256">
    <property type="entry name" value="Glycosyltransferase_2"/>
</dbReference>
<dbReference type="CDD" id="cd04179">
    <property type="entry name" value="DPM_DPG-synthase_like"/>
    <property type="match status" value="1"/>
</dbReference>
<gene>
    <name evidence="2" type="ORF">COX35_00260</name>
</gene>
<comment type="caution">
    <text evidence="2">The sequence shown here is derived from an EMBL/GenBank/DDBJ whole genome shotgun (WGS) entry which is preliminary data.</text>
</comment>